<keyword evidence="2" id="KW-0597">Phosphoprotein</keyword>
<keyword evidence="4" id="KW-1185">Reference proteome</keyword>
<gene>
    <name evidence="3" type="ORF">PCAMFM013_S001g000418</name>
</gene>
<dbReference type="STRING" id="1429867.A0A0G4NTS2"/>
<evidence type="ECO:0000256" key="1">
    <source>
        <dbReference type="ARBA" id="ARBA00022450"/>
    </source>
</evidence>
<dbReference type="Pfam" id="PF23562">
    <property type="entry name" value="AMP-binding_C_3"/>
    <property type="match status" value="2"/>
</dbReference>
<proteinExistence type="predicted"/>
<dbReference type="SUPFAM" id="SSF56801">
    <property type="entry name" value="Acetyl-CoA synthetase-like"/>
    <property type="match status" value="1"/>
</dbReference>
<accession>A0A0G4NTS2</accession>
<dbReference type="PANTHER" id="PTHR43439:SF2">
    <property type="entry name" value="ENZYME, PUTATIVE (JCVI)-RELATED"/>
    <property type="match status" value="1"/>
</dbReference>
<evidence type="ECO:0000313" key="3">
    <source>
        <dbReference type="EMBL" id="CRL17458.1"/>
    </source>
</evidence>
<dbReference type="Proteomes" id="UP000053732">
    <property type="component" value="Unassembled WGS sequence"/>
</dbReference>
<dbReference type="InterPro" id="IPR051414">
    <property type="entry name" value="Adenylate-forming_Reductase"/>
</dbReference>
<organism evidence="3 4">
    <name type="scientific">Penicillium camemberti (strain FM 013)</name>
    <dbReference type="NCBI Taxonomy" id="1429867"/>
    <lineage>
        <taxon>Eukaryota</taxon>
        <taxon>Fungi</taxon>
        <taxon>Dikarya</taxon>
        <taxon>Ascomycota</taxon>
        <taxon>Pezizomycotina</taxon>
        <taxon>Eurotiomycetes</taxon>
        <taxon>Eurotiomycetidae</taxon>
        <taxon>Eurotiales</taxon>
        <taxon>Aspergillaceae</taxon>
        <taxon>Penicillium</taxon>
    </lineage>
</organism>
<sequence>MDDKQSNLWIYRGRTDDMLVLSNGEKVRPVAMEAIINSHPAVGSCLVHHGEIPYCKHGYKQARLFREYIWFAKPSKPFVRTDKSTVKRRDTVVLNEKEIEQFYKSMEEDGKLAANIDIASLATISESVHHLLTVAAAGVDPLVAFSISNSLRSSLGKYNVSDERKLAVTPRFAYTHPTISALTKVLYNLVCNNMSCSAETSVDLQRKTADRFRAKYTAGLGGGHTVILTGRTGSLGSYLLESLDQGMKSLLSQPNRRRKGSRRQQVNPEG</sequence>
<reference evidence="3 4" key="1">
    <citation type="journal article" date="2014" name="Nat. Commun.">
        <title>Multiple recent horizontal transfers of a large genomic region in cheese making fungi.</title>
        <authorList>
            <person name="Cheeseman K."/>
            <person name="Ropars J."/>
            <person name="Renault P."/>
            <person name="Dupont J."/>
            <person name="Gouzy J."/>
            <person name="Branca A."/>
            <person name="Abraham A.L."/>
            <person name="Ceppi M."/>
            <person name="Conseiller E."/>
            <person name="Debuchy R."/>
            <person name="Malagnac F."/>
            <person name="Goarin A."/>
            <person name="Silar P."/>
            <person name="Lacoste S."/>
            <person name="Sallet E."/>
            <person name="Bensimon A."/>
            <person name="Giraud T."/>
            <person name="Brygoo Y."/>
        </authorList>
    </citation>
    <scope>NUCLEOTIDE SEQUENCE [LARGE SCALE GENOMIC DNA]</scope>
    <source>
        <strain evidence="4">FM 013</strain>
    </source>
</reference>
<dbReference type="AlphaFoldDB" id="A0A0G4NTS2"/>
<evidence type="ECO:0000313" key="4">
    <source>
        <dbReference type="Proteomes" id="UP000053732"/>
    </source>
</evidence>
<evidence type="ECO:0000256" key="2">
    <source>
        <dbReference type="ARBA" id="ARBA00022553"/>
    </source>
</evidence>
<dbReference type="EMBL" id="HG793134">
    <property type="protein sequence ID" value="CRL17458.1"/>
    <property type="molecule type" value="Genomic_DNA"/>
</dbReference>
<name>A0A0G4NTS2_PENC3</name>
<protein>
    <submittedName>
        <fullName evidence="3">Str. FM013</fullName>
    </submittedName>
</protein>
<dbReference type="PANTHER" id="PTHR43439">
    <property type="entry name" value="PHENYLACETATE-COENZYME A LIGASE"/>
    <property type="match status" value="1"/>
</dbReference>
<keyword evidence="1" id="KW-0596">Phosphopantetheine</keyword>